<dbReference type="InterPro" id="IPR015001">
    <property type="entry name" value="DUF1850"/>
</dbReference>
<dbReference type="EMBL" id="BARW01000998">
    <property type="protein sequence ID" value="GAI71577.1"/>
    <property type="molecule type" value="Genomic_DNA"/>
</dbReference>
<comment type="caution">
    <text evidence="1">The sequence shown here is derived from an EMBL/GenBank/DDBJ whole genome shotgun (WGS) entry which is preliminary data.</text>
</comment>
<organism evidence="1">
    <name type="scientific">marine sediment metagenome</name>
    <dbReference type="NCBI Taxonomy" id="412755"/>
    <lineage>
        <taxon>unclassified sequences</taxon>
        <taxon>metagenomes</taxon>
        <taxon>ecological metagenomes</taxon>
    </lineage>
</organism>
<reference evidence="1" key="1">
    <citation type="journal article" date="2014" name="Front. Microbiol.">
        <title>High frequency of phylogenetically diverse reductive dehalogenase-homologous genes in deep subseafloor sedimentary metagenomes.</title>
        <authorList>
            <person name="Kawai M."/>
            <person name="Futagami T."/>
            <person name="Toyoda A."/>
            <person name="Takaki Y."/>
            <person name="Nishi S."/>
            <person name="Hori S."/>
            <person name="Arai W."/>
            <person name="Tsubouchi T."/>
            <person name="Morono Y."/>
            <person name="Uchiyama I."/>
            <person name="Ito T."/>
            <person name="Fujiyama A."/>
            <person name="Inagaki F."/>
            <person name="Takami H."/>
        </authorList>
    </citation>
    <scope>NUCLEOTIDE SEQUENCE</scope>
    <source>
        <strain evidence="1">Expedition CK06-06</strain>
    </source>
</reference>
<name>X1QSP8_9ZZZZ</name>
<dbReference type="Pfam" id="PF08905">
    <property type="entry name" value="DUF1850"/>
    <property type="match status" value="1"/>
</dbReference>
<proteinExistence type="predicted"/>
<accession>X1QSP8</accession>
<dbReference type="AlphaFoldDB" id="X1QSP8"/>
<evidence type="ECO:0000313" key="1">
    <source>
        <dbReference type="EMBL" id="GAI71577.1"/>
    </source>
</evidence>
<sequence length="140" mass="16031">MYFNQNYFILEAIDSDDNKTLCTKIIKKGDSFRLSFQNSISKTMAIEKFNVLNVNAIELSEFRYQSCDAGFPSGINYDFSIEDDYMVIKGINRIFSEINNVNIATNYPHYLLIGDFKCNLTKKAAGHTLLIRVKKLFSGI</sequence>
<protein>
    <submittedName>
        <fullName evidence="1">Uncharacterized protein</fullName>
    </submittedName>
</protein>
<gene>
    <name evidence="1" type="ORF">S12H4_03521</name>
</gene>